<name>A0A6G4UX92_9ACTN</name>
<evidence type="ECO:0000313" key="4">
    <source>
        <dbReference type="Proteomes" id="UP000472335"/>
    </source>
</evidence>
<keyword evidence="2" id="KW-1133">Transmembrane helix</keyword>
<protein>
    <submittedName>
        <fullName evidence="3">Uncharacterized protein</fullName>
    </submittedName>
</protein>
<feature type="transmembrane region" description="Helical" evidence="2">
    <location>
        <begin position="7"/>
        <end position="30"/>
    </location>
</feature>
<evidence type="ECO:0000313" key="3">
    <source>
        <dbReference type="EMBL" id="NGO06359.1"/>
    </source>
</evidence>
<reference evidence="3 4" key="1">
    <citation type="submission" date="2020-02" db="EMBL/GenBank/DDBJ databases">
        <title>Whole-genome analyses of novel actinobacteria.</title>
        <authorList>
            <person name="Sahin N."/>
            <person name="Gencbay T."/>
        </authorList>
    </citation>
    <scope>NUCLEOTIDE SEQUENCE [LARGE SCALE GENOMIC DNA]</scope>
    <source>
        <strain evidence="3 4">HC44</strain>
    </source>
</reference>
<keyword evidence="1" id="KW-0175">Coiled coil</keyword>
<dbReference type="AlphaFoldDB" id="A0A6G4UX92"/>
<feature type="coiled-coil region" evidence="1">
    <location>
        <begin position="241"/>
        <end position="268"/>
    </location>
</feature>
<dbReference type="RefSeq" id="WP_165254268.1">
    <property type="nucleotide sequence ID" value="NZ_JAAKZY010000002.1"/>
</dbReference>
<dbReference type="EMBL" id="JAAKZY010000002">
    <property type="protein sequence ID" value="NGO06359.1"/>
    <property type="molecule type" value="Genomic_DNA"/>
</dbReference>
<comment type="caution">
    <text evidence="3">The sequence shown here is derived from an EMBL/GenBank/DDBJ whole genome shotgun (WGS) entry which is preliminary data.</text>
</comment>
<sequence length="347" mass="37668">MARRGGCLINGCLTVLVLALVVVIGVMAWIGTRGWRYENQARDDLKASVDRTRAALARAAADGILLGTEIDRAVVGFTKSRPEVRRQARTVTVTMRLSASVGAWFVGAGDAAGCYRFETVPSAGSPSVSVREVPERTCLDRSPWPDRKPAEVADDVVVELRAAVARDGVEGAGTAHVWQTSGIRIEDRETVSGQLTTLAWLHGGTGFGSKVCYEFRVTQSSVTAELLKPDGCYRIERERYAQAEKARRAELEAGAENVERRMEDALDDGRLTDAEMQVALALPTPDGMGGETTGAPVDRLESVERSPTEVTVVARVQTVGAMWCYEFRAHLPTEAVTRHYLENGCSL</sequence>
<dbReference type="Proteomes" id="UP000472335">
    <property type="component" value="Unassembled WGS sequence"/>
</dbReference>
<accession>A0A6G4UX92</accession>
<keyword evidence="4" id="KW-1185">Reference proteome</keyword>
<evidence type="ECO:0000256" key="1">
    <source>
        <dbReference type="SAM" id="Coils"/>
    </source>
</evidence>
<gene>
    <name evidence="3" type="ORF">G5C60_01340</name>
</gene>
<proteinExistence type="predicted"/>
<evidence type="ECO:0000256" key="2">
    <source>
        <dbReference type="SAM" id="Phobius"/>
    </source>
</evidence>
<organism evidence="3 4">
    <name type="scientific">Streptomyces scabichelini</name>
    <dbReference type="NCBI Taxonomy" id="2711217"/>
    <lineage>
        <taxon>Bacteria</taxon>
        <taxon>Bacillati</taxon>
        <taxon>Actinomycetota</taxon>
        <taxon>Actinomycetes</taxon>
        <taxon>Kitasatosporales</taxon>
        <taxon>Streptomycetaceae</taxon>
        <taxon>Streptomyces</taxon>
    </lineage>
</organism>
<keyword evidence="2" id="KW-0472">Membrane</keyword>
<keyword evidence="2" id="KW-0812">Transmembrane</keyword>